<reference evidence="5 6" key="1">
    <citation type="submission" date="2015-09" db="EMBL/GenBank/DDBJ databases">
        <title>Draft genome of the parasitic nematode Teladorsagia circumcincta isolate WARC Sus (inbred).</title>
        <authorList>
            <person name="Mitreva M."/>
        </authorList>
    </citation>
    <scope>NUCLEOTIDE SEQUENCE [LARGE SCALE GENOMIC DNA]</scope>
    <source>
        <strain evidence="5 6">S</strain>
    </source>
</reference>
<dbReference type="Proteomes" id="UP000230423">
    <property type="component" value="Unassembled WGS sequence"/>
</dbReference>
<dbReference type="PANTHER" id="PTHR11958:SF63">
    <property type="entry name" value="AMINO ACID TRANSPORTER"/>
    <property type="match status" value="1"/>
</dbReference>
<dbReference type="PANTHER" id="PTHR11958">
    <property type="entry name" value="SODIUM/DICARBOXYLATE SYMPORTER-RELATED"/>
    <property type="match status" value="1"/>
</dbReference>
<keyword evidence="3" id="KW-1133">Transmembrane helix</keyword>
<dbReference type="SUPFAM" id="SSF118215">
    <property type="entry name" value="Proton glutamate symport protein"/>
    <property type="match status" value="1"/>
</dbReference>
<dbReference type="OrthoDB" id="10448138at2759"/>
<sequence length="93" mass="10296">DGCALYEAVAVIFIAQINQVQLRADQIVTIRDRIRTSLNVIGDGFAASVVENSLRKPTSFPETAERSFTHHNKRGAIQREPDCVDLKGDPLCK</sequence>
<dbReference type="InterPro" id="IPR050746">
    <property type="entry name" value="DAACS"/>
</dbReference>
<evidence type="ECO:0000313" key="6">
    <source>
        <dbReference type="Proteomes" id="UP000230423"/>
    </source>
</evidence>
<comment type="similarity">
    <text evidence="1">Belongs to the dicarboxylate/amino acid:cation symporter (DAACS) (TC 2.A.23) family.</text>
</comment>
<evidence type="ECO:0000256" key="4">
    <source>
        <dbReference type="ARBA" id="ARBA00023136"/>
    </source>
</evidence>
<accession>A0A2G9TIH7</accession>
<evidence type="ECO:0000256" key="3">
    <source>
        <dbReference type="ARBA" id="ARBA00022989"/>
    </source>
</evidence>
<dbReference type="GO" id="GO:0015501">
    <property type="term" value="F:glutamate:sodium symporter activity"/>
    <property type="evidence" value="ECO:0007669"/>
    <property type="project" value="TreeGrafter"/>
</dbReference>
<evidence type="ECO:0000313" key="5">
    <source>
        <dbReference type="EMBL" id="PIO57767.1"/>
    </source>
</evidence>
<evidence type="ECO:0000256" key="1">
    <source>
        <dbReference type="ARBA" id="ARBA00006148"/>
    </source>
</evidence>
<dbReference type="AlphaFoldDB" id="A0A2G9TIH7"/>
<evidence type="ECO:0000256" key="2">
    <source>
        <dbReference type="ARBA" id="ARBA00022692"/>
    </source>
</evidence>
<dbReference type="GO" id="GO:0015175">
    <property type="term" value="F:neutral L-amino acid transmembrane transporter activity"/>
    <property type="evidence" value="ECO:0007669"/>
    <property type="project" value="TreeGrafter"/>
</dbReference>
<dbReference type="GO" id="GO:0005313">
    <property type="term" value="F:L-glutamate transmembrane transporter activity"/>
    <property type="evidence" value="ECO:0007669"/>
    <property type="project" value="TreeGrafter"/>
</dbReference>
<name>A0A2G9TIH7_TELCI</name>
<keyword evidence="6" id="KW-1185">Reference proteome</keyword>
<keyword evidence="2" id="KW-0812">Transmembrane</keyword>
<evidence type="ECO:0008006" key="7">
    <source>
        <dbReference type="Google" id="ProtNLM"/>
    </source>
</evidence>
<protein>
    <recommendedName>
        <fullName evidence="7">Amino acid transporter</fullName>
    </recommendedName>
</protein>
<dbReference type="EMBL" id="KZ363948">
    <property type="protein sequence ID" value="PIO57767.1"/>
    <property type="molecule type" value="Genomic_DNA"/>
</dbReference>
<dbReference type="GO" id="GO:0005886">
    <property type="term" value="C:plasma membrane"/>
    <property type="evidence" value="ECO:0007669"/>
    <property type="project" value="TreeGrafter"/>
</dbReference>
<dbReference type="InterPro" id="IPR036458">
    <property type="entry name" value="Na:dicarbo_symporter_sf"/>
</dbReference>
<feature type="non-terminal residue" evidence="5">
    <location>
        <position position="1"/>
    </location>
</feature>
<organism evidence="5 6">
    <name type="scientific">Teladorsagia circumcincta</name>
    <name type="common">Brown stomach worm</name>
    <name type="synonym">Ostertagia circumcincta</name>
    <dbReference type="NCBI Taxonomy" id="45464"/>
    <lineage>
        <taxon>Eukaryota</taxon>
        <taxon>Metazoa</taxon>
        <taxon>Ecdysozoa</taxon>
        <taxon>Nematoda</taxon>
        <taxon>Chromadorea</taxon>
        <taxon>Rhabditida</taxon>
        <taxon>Rhabditina</taxon>
        <taxon>Rhabditomorpha</taxon>
        <taxon>Strongyloidea</taxon>
        <taxon>Trichostrongylidae</taxon>
        <taxon>Teladorsagia</taxon>
    </lineage>
</organism>
<gene>
    <name evidence="5" type="ORF">TELCIR_20813</name>
</gene>
<keyword evidence="4" id="KW-0472">Membrane</keyword>
<dbReference type="Gene3D" id="1.10.3860.10">
    <property type="entry name" value="Sodium:dicarboxylate symporter"/>
    <property type="match status" value="1"/>
</dbReference>
<proteinExistence type="inferred from homology"/>